<sequence>MPHDAFAESSRQESHRFVFSTFVQGALMGHVPRVCPRAAFVALSLRVPGVRGAGLWASLTGSDLVPSIVPSAYYSRCEVETPNGLSDRIHAVMSEVDGWCQKEGADDERPAGRWKLEVLLV</sequence>
<proteinExistence type="predicted"/>
<evidence type="ECO:0000313" key="1">
    <source>
        <dbReference type="EMBL" id="ELK02422.1"/>
    </source>
</evidence>
<gene>
    <name evidence="1" type="ORF">PAL_GLEAN10019437</name>
</gene>
<organism evidence="1 2">
    <name type="scientific">Pteropus alecto</name>
    <name type="common">Black flying fox</name>
    <dbReference type="NCBI Taxonomy" id="9402"/>
    <lineage>
        <taxon>Eukaryota</taxon>
        <taxon>Metazoa</taxon>
        <taxon>Chordata</taxon>
        <taxon>Craniata</taxon>
        <taxon>Vertebrata</taxon>
        <taxon>Euteleostomi</taxon>
        <taxon>Mammalia</taxon>
        <taxon>Eutheria</taxon>
        <taxon>Laurasiatheria</taxon>
        <taxon>Chiroptera</taxon>
        <taxon>Yinpterochiroptera</taxon>
        <taxon>Pteropodoidea</taxon>
        <taxon>Pteropodidae</taxon>
        <taxon>Pteropodinae</taxon>
        <taxon>Pteropus</taxon>
    </lineage>
</organism>
<name>L5JTS1_PTEAL</name>
<keyword evidence="2" id="KW-1185">Reference proteome</keyword>
<reference evidence="2" key="1">
    <citation type="journal article" date="2013" name="Science">
        <title>Comparative analysis of bat genomes provides insight into the evolution of flight and immunity.</title>
        <authorList>
            <person name="Zhang G."/>
            <person name="Cowled C."/>
            <person name="Shi Z."/>
            <person name="Huang Z."/>
            <person name="Bishop-Lilly K.A."/>
            <person name="Fang X."/>
            <person name="Wynne J.W."/>
            <person name="Xiong Z."/>
            <person name="Baker M.L."/>
            <person name="Zhao W."/>
            <person name="Tachedjian M."/>
            <person name="Zhu Y."/>
            <person name="Zhou P."/>
            <person name="Jiang X."/>
            <person name="Ng J."/>
            <person name="Yang L."/>
            <person name="Wu L."/>
            <person name="Xiao J."/>
            <person name="Feng Y."/>
            <person name="Chen Y."/>
            <person name="Sun X."/>
            <person name="Zhang Y."/>
            <person name="Marsh G.A."/>
            <person name="Crameri G."/>
            <person name="Broder C.C."/>
            <person name="Frey K.G."/>
            <person name="Wang L.F."/>
            <person name="Wang J."/>
        </authorList>
    </citation>
    <scope>NUCLEOTIDE SEQUENCE [LARGE SCALE GENOMIC DNA]</scope>
</reference>
<protein>
    <submittedName>
        <fullName evidence="1">Uncharacterized protein</fullName>
    </submittedName>
</protein>
<dbReference type="Proteomes" id="UP000010552">
    <property type="component" value="Unassembled WGS sequence"/>
</dbReference>
<dbReference type="InParanoid" id="L5JTS1"/>
<dbReference type="EMBL" id="KB031134">
    <property type="protein sequence ID" value="ELK02422.1"/>
    <property type="molecule type" value="Genomic_DNA"/>
</dbReference>
<dbReference type="AlphaFoldDB" id="L5JTS1"/>
<accession>L5JTS1</accession>
<evidence type="ECO:0000313" key="2">
    <source>
        <dbReference type="Proteomes" id="UP000010552"/>
    </source>
</evidence>